<proteinExistence type="predicted"/>
<evidence type="ECO:0000259" key="2">
    <source>
        <dbReference type="Pfam" id="PF00679"/>
    </source>
</evidence>
<dbReference type="CDD" id="cd03711">
    <property type="entry name" value="Tet_C"/>
    <property type="match status" value="1"/>
</dbReference>
<dbReference type="InterPro" id="IPR035650">
    <property type="entry name" value="Tet_C"/>
</dbReference>
<dbReference type="InterPro" id="IPR035647">
    <property type="entry name" value="EFG_III/V"/>
</dbReference>
<dbReference type="Pfam" id="PF00679">
    <property type="entry name" value="EFG_C"/>
    <property type="match status" value="1"/>
</dbReference>
<dbReference type="InterPro" id="IPR000640">
    <property type="entry name" value="EFG_V-like"/>
</dbReference>
<keyword evidence="1" id="KW-0648">Protein biosynthesis</keyword>
<name>A0A3G2C8C5_9LACO</name>
<feature type="domain" description="Elongation factor EFG" evidence="2">
    <location>
        <begin position="7"/>
        <end position="90"/>
    </location>
</feature>
<evidence type="ECO:0000313" key="3">
    <source>
        <dbReference type="EMBL" id="AYM48581.1"/>
    </source>
</evidence>
<dbReference type="Gene3D" id="3.30.70.240">
    <property type="match status" value="1"/>
</dbReference>
<accession>A0A3G2C8C5</accession>
<dbReference type="GO" id="GO:0006412">
    <property type="term" value="P:translation"/>
    <property type="evidence" value="ECO:0007669"/>
    <property type="project" value="UniProtKB-KW"/>
</dbReference>
<evidence type="ECO:0000256" key="1">
    <source>
        <dbReference type="ARBA" id="ARBA00022917"/>
    </source>
</evidence>
<dbReference type="AlphaFoldDB" id="A0A3G2C8C5"/>
<dbReference type="EMBL" id="MH883574">
    <property type="protein sequence ID" value="AYM48581.1"/>
    <property type="molecule type" value="Genomic_DNA"/>
</dbReference>
<gene>
    <name evidence="3" type="primary">tetM_11</name>
</gene>
<organism evidence="3">
    <name type="scientific">uncultured Lactobacillus sp</name>
    <dbReference type="NCBI Taxonomy" id="153152"/>
    <lineage>
        <taxon>Bacteria</taxon>
        <taxon>Bacillati</taxon>
        <taxon>Bacillota</taxon>
        <taxon>Bacilli</taxon>
        <taxon>Lactobacillales</taxon>
        <taxon>Lactobacillaceae</taxon>
        <taxon>Lactobacillus</taxon>
        <taxon>environmental samples</taxon>
    </lineage>
</organism>
<sequence length="112" mass="12906">MKESGTQLLEPYLSFTLYAPREYLSRAYHDAPKYCATIETVQVKKDEVVFTGEIPARCIQAYRTDLAFYTNGQSVCLTELKGYQAAVGKPVIQPRRPNSRLDKVRYMFQKIM</sequence>
<dbReference type="SUPFAM" id="SSF54980">
    <property type="entry name" value="EF-G C-terminal domain-like"/>
    <property type="match status" value="1"/>
</dbReference>
<protein>
    <submittedName>
        <fullName evidence="3">Tetracycline resistance protein TetM from</fullName>
    </submittedName>
</protein>
<reference evidence="3" key="1">
    <citation type="submission" date="2018-09" db="EMBL/GenBank/DDBJ databases">
        <title>Phylogenetic barriers to horizontal transfer of antimicrobial peptide resistance genes in the human gut microbiota.</title>
        <authorList>
            <person name="Kintses B."/>
            <person name="Mehi O."/>
            <person name="Ari E."/>
            <person name="Szamel M."/>
            <person name="Gyorkei A."/>
            <person name="Jangir P.K."/>
            <person name="Nagy I."/>
            <person name="Pal F."/>
            <person name="Fekete G."/>
            <person name="Tengolics R."/>
            <person name="Nyerges A."/>
            <person name="Liko I."/>
            <person name="Balint A."/>
            <person name="Molnar T."/>
            <person name="Balint B."/>
            <person name="Vasarhelyi B.M."/>
            <person name="Bustamante M."/>
            <person name="Papp B."/>
            <person name="Pal C."/>
        </authorList>
    </citation>
    <scope>NUCLEOTIDE SEQUENCE</scope>
</reference>